<gene>
    <name evidence="1" type="ORF">KUTeg_004160</name>
</gene>
<name>A0ABQ9FP51_TEGGR</name>
<dbReference type="EMBL" id="JARBDR010000214">
    <property type="protein sequence ID" value="KAJ8319069.1"/>
    <property type="molecule type" value="Genomic_DNA"/>
</dbReference>
<reference evidence="1 2" key="1">
    <citation type="submission" date="2022-12" db="EMBL/GenBank/DDBJ databases">
        <title>Chromosome-level genome of Tegillarca granosa.</title>
        <authorList>
            <person name="Kim J."/>
        </authorList>
    </citation>
    <scope>NUCLEOTIDE SEQUENCE [LARGE SCALE GENOMIC DNA]</scope>
    <source>
        <strain evidence="1">Teg-2019</strain>
        <tissue evidence="1">Adductor muscle</tissue>
    </source>
</reference>
<evidence type="ECO:0000313" key="2">
    <source>
        <dbReference type="Proteomes" id="UP001217089"/>
    </source>
</evidence>
<proteinExistence type="predicted"/>
<keyword evidence="2" id="KW-1185">Reference proteome</keyword>
<accession>A0ABQ9FP51</accession>
<organism evidence="1 2">
    <name type="scientific">Tegillarca granosa</name>
    <name type="common">Malaysian cockle</name>
    <name type="synonym">Anadara granosa</name>
    <dbReference type="NCBI Taxonomy" id="220873"/>
    <lineage>
        <taxon>Eukaryota</taxon>
        <taxon>Metazoa</taxon>
        <taxon>Spiralia</taxon>
        <taxon>Lophotrochozoa</taxon>
        <taxon>Mollusca</taxon>
        <taxon>Bivalvia</taxon>
        <taxon>Autobranchia</taxon>
        <taxon>Pteriomorphia</taxon>
        <taxon>Arcoida</taxon>
        <taxon>Arcoidea</taxon>
        <taxon>Arcidae</taxon>
        <taxon>Tegillarca</taxon>
    </lineage>
</organism>
<sequence length="137" mass="15698">MENVASFAPKTKKQKTNYEKRMSNIENCLEKVTNTLECFIMNMPETVGHNVENEGFNPDDLYSDIFPTVGNDTTFVDDDNKNPRVENMNDVSNSDFFAVSDIFEDEKFGPEISTNLATYLNKALTNLQMCQKYQKNI</sequence>
<comment type="caution">
    <text evidence="1">The sequence shown here is derived from an EMBL/GenBank/DDBJ whole genome shotgun (WGS) entry which is preliminary data.</text>
</comment>
<protein>
    <submittedName>
        <fullName evidence="1">Uncharacterized protein</fullName>
    </submittedName>
</protein>
<dbReference type="Proteomes" id="UP001217089">
    <property type="component" value="Unassembled WGS sequence"/>
</dbReference>
<evidence type="ECO:0000313" key="1">
    <source>
        <dbReference type="EMBL" id="KAJ8319069.1"/>
    </source>
</evidence>